<evidence type="ECO:0000313" key="3">
    <source>
        <dbReference type="Proteomes" id="UP000722111"/>
    </source>
</evidence>
<proteinExistence type="predicted"/>
<gene>
    <name evidence="2" type="ORF">H8F23_10215</name>
</gene>
<dbReference type="PANTHER" id="PTHR30015:SF6">
    <property type="entry name" value="SLL1429 PROTEIN"/>
    <property type="match status" value="1"/>
</dbReference>
<dbReference type="InterPro" id="IPR052906">
    <property type="entry name" value="Type_IV_Methyl-Rstrct_Enzyme"/>
</dbReference>
<dbReference type="Pfam" id="PF04471">
    <property type="entry name" value="Mrr_cat"/>
    <property type="match status" value="1"/>
</dbReference>
<dbReference type="GO" id="GO:0004519">
    <property type="term" value="F:endonuclease activity"/>
    <property type="evidence" value="ECO:0007669"/>
    <property type="project" value="UniProtKB-KW"/>
</dbReference>
<dbReference type="EMBL" id="JACOPX010000006">
    <property type="protein sequence ID" value="MBF6033623.1"/>
    <property type="molecule type" value="Genomic_DNA"/>
</dbReference>
<organism evidence="2 3">
    <name type="scientific">Pseudomonas neuropathica</name>
    <dbReference type="NCBI Taxonomy" id="2730425"/>
    <lineage>
        <taxon>Bacteria</taxon>
        <taxon>Pseudomonadati</taxon>
        <taxon>Pseudomonadota</taxon>
        <taxon>Gammaproteobacteria</taxon>
        <taxon>Pseudomonadales</taxon>
        <taxon>Pseudomonadaceae</taxon>
        <taxon>Pseudomonas</taxon>
    </lineage>
</organism>
<sequence length="341" mass="38669">MAMNFSPGVFADHLSEIAGQKVGLALSMQELCDHLSGDHRNLGDVLLQSEKSGLRIRSEEFEAICYRLLHRIGYTEDEENGIPPQIKLYHKYKHNPRLLAIYEGVSAIFNQMMMGLIEETTRSGGKSIDPSQIMKRCALEFGRTGLDMAMEYIRGFDHHMRISPHSLSRYDEWSSTIELKSLFTGALDAPEKGTFIDQRFINYLSNNNHRLAEMHWRKFEELTAEYFEREGFRVEIGPGTNDDGVDVRLWKQDTPKDAKPTCLIQCKRQKAKVEKVIIKGLAADVQFMGAEYGMIVTTSELSPGAQTTISARGYPIQVVERHAVNAWLTRLRTPGTGIVRI</sequence>
<dbReference type="PANTHER" id="PTHR30015">
    <property type="entry name" value="MRR RESTRICTION SYSTEM PROTEIN"/>
    <property type="match status" value="1"/>
</dbReference>
<keyword evidence="2" id="KW-0378">Hydrolase</keyword>
<dbReference type="RefSeq" id="WP_194934286.1">
    <property type="nucleotide sequence ID" value="NZ_JACOPX010000006.1"/>
</dbReference>
<reference evidence="2 3" key="1">
    <citation type="submission" date="2020-08" db="EMBL/GenBank/DDBJ databases">
        <title>Description of novel Pseudomonas species.</title>
        <authorList>
            <person name="Duman M."/>
            <person name="Mulet M."/>
            <person name="Altun S."/>
            <person name="Saticioglu I.B."/>
            <person name="Lalucat J."/>
            <person name="Garcia-Valdes E."/>
        </authorList>
    </citation>
    <scope>NUCLEOTIDE SEQUENCE [LARGE SCALE GENOMIC DNA]</scope>
    <source>
        <strain evidence="2 3">P155</strain>
    </source>
</reference>
<dbReference type="Proteomes" id="UP000722111">
    <property type="component" value="Unassembled WGS sequence"/>
</dbReference>
<name>A0ABS0BH27_9PSED</name>
<dbReference type="InterPro" id="IPR011335">
    <property type="entry name" value="Restrct_endonuc-II-like"/>
</dbReference>
<feature type="domain" description="Restriction endonuclease type IV Mrr" evidence="1">
    <location>
        <begin position="211"/>
        <end position="327"/>
    </location>
</feature>
<keyword evidence="2" id="KW-0540">Nuclease</keyword>
<dbReference type="Gene3D" id="3.40.1350.10">
    <property type="match status" value="1"/>
</dbReference>
<dbReference type="InterPro" id="IPR011856">
    <property type="entry name" value="tRNA_endonuc-like_dom_sf"/>
</dbReference>
<evidence type="ECO:0000313" key="2">
    <source>
        <dbReference type="EMBL" id="MBF6033623.1"/>
    </source>
</evidence>
<protein>
    <submittedName>
        <fullName evidence="2">Restriction endonuclease</fullName>
    </submittedName>
</protein>
<keyword evidence="2" id="KW-0255">Endonuclease</keyword>
<keyword evidence="3" id="KW-1185">Reference proteome</keyword>
<accession>A0ABS0BH27</accession>
<comment type="caution">
    <text evidence="2">The sequence shown here is derived from an EMBL/GenBank/DDBJ whole genome shotgun (WGS) entry which is preliminary data.</text>
</comment>
<evidence type="ECO:0000259" key="1">
    <source>
        <dbReference type="Pfam" id="PF04471"/>
    </source>
</evidence>
<dbReference type="SUPFAM" id="SSF52980">
    <property type="entry name" value="Restriction endonuclease-like"/>
    <property type="match status" value="1"/>
</dbReference>
<dbReference type="InterPro" id="IPR007560">
    <property type="entry name" value="Restrct_endonuc_IV_Mrr"/>
</dbReference>